<organism evidence="2 3">
    <name type="scientific">Dorcoceras hygrometricum</name>
    <dbReference type="NCBI Taxonomy" id="472368"/>
    <lineage>
        <taxon>Eukaryota</taxon>
        <taxon>Viridiplantae</taxon>
        <taxon>Streptophyta</taxon>
        <taxon>Embryophyta</taxon>
        <taxon>Tracheophyta</taxon>
        <taxon>Spermatophyta</taxon>
        <taxon>Magnoliopsida</taxon>
        <taxon>eudicotyledons</taxon>
        <taxon>Gunneridae</taxon>
        <taxon>Pentapetalae</taxon>
        <taxon>asterids</taxon>
        <taxon>lamiids</taxon>
        <taxon>Lamiales</taxon>
        <taxon>Gesneriaceae</taxon>
        <taxon>Didymocarpoideae</taxon>
        <taxon>Trichosporeae</taxon>
        <taxon>Loxocarpinae</taxon>
        <taxon>Dorcoceras</taxon>
    </lineage>
</organism>
<evidence type="ECO:0000313" key="2">
    <source>
        <dbReference type="EMBL" id="KZV57820.1"/>
    </source>
</evidence>
<keyword evidence="3" id="KW-1185">Reference proteome</keyword>
<reference evidence="2 3" key="1">
    <citation type="journal article" date="2015" name="Proc. Natl. Acad. Sci. U.S.A.">
        <title>The resurrection genome of Boea hygrometrica: A blueprint for survival of dehydration.</title>
        <authorList>
            <person name="Xiao L."/>
            <person name="Yang G."/>
            <person name="Zhang L."/>
            <person name="Yang X."/>
            <person name="Zhao S."/>
            <person name="Ji Z."/>
            <person name="Zhou Q."/>
            <person name="Hu M."/>
            <person name="Wang Y."/>
            <person name="Chen M."/>
            <person name="Xu Y."/>
            <person name="Jin H."/>
            <person name="Xiao X."/>
            <person name="Hu G."/>
            <person name="Bao F."/>
            <person name="Hu Y."/>
            <person name="Wan P."/>
            <person name="Li L."/>
            <person name="Deng X."/>
            <person name="Kuang T."/>
            <person name="Xiang C."/>
            <person name="Zhu J.K."/>
            <person name="Oliver M.J."/>
            <person name="He Y."/>
        </authorList>
    </citation>
    <scope>NUCLEOTIDE SEQUENCE [LARGE SCALE GENOMIC DNA]</scope>
    <source>
        <strain evidence="3">cv. XS01</strain>
    </source>
</reference>
<dbReference type="AlphaFoldDB" id="A0A2Z7DDB6"/>
<gene>
    <name evidence="2" type="ORF">F511_24959</name>
</gene>
<feature type="compositionally biased region" description="Basic residues" evidence="1">
    <location>
        <begin position="174"/>
        <end position="189"/>
    </location>
</feature>
<name>A0A2Z7DDB6_9LAMI</name>
<evidence type="ECO:0000313" key="3">
    <source>
        <dbReference type="Proteomes" id="UP000250235"/>
    </source>
</evidence>
<evidence type="ECO:0000256" key="1">
    <source>
        <dbReference type="SAM" id="MobiDB-lite"/>
    </source>
</evidence>
<dbReference type="EMBL" id="KQ987248">
    <property type="protein sequence ID" value="KZV57820.1"/>
    <property type="molecule type" value="Genomic_DNA"/>
</dbReference>
<dbReference type="Proteomes" id="UP000250235">
    <property type="component" value="Unassembled WGS sequence"/>
</dbReference>
<feature type="region of interest" description="Disordered" evidence="1">
    <location>
        <begin position="109"/>
        <end position="134"/>
    </location>
</feature>
<proteinExistence type="predicted"/>
<protein>
    <submittedName>
        <fullName evidence="2">Uncharacterized protein</fullName>
    </submittedName>
</protein>
<feature type="region of interest" description="Disordered" evidence="1">
    <location>
        <begin position="160"/>
        <end position="189"/>
    </location>
</feature>
<sequence length="189" mass="21790">MFVETSEEAGLSRLRLPCPEATDHGTSKEKKDKKFYWKIRMEKAMAAEENNSAWADTDSEESSSGTSSLSESEDERFDKLERRRGVHSFVSADEVISKYFLEEFSSWGSADKKGERGSRGLQQPANIQKEGSAVTPIFEQRVEMAQRRIVQTVLDDDANRALLESQDAAERDRERRRREARPLKRRRRD</sequence>
<feature type="compositionally biased region" description="Basic and acidic residues" evidence="1">
    <location>
        <begin position="21"/>
        <end position="31"/>
    </location>
</feature>
<feature type="region of interest" description="Disordered" evidence="1">
    <location>
        <begin position="1"/>
        <end position="31"/>
    </location>
</feature>
<feature type="region of interest" description="Disordered" evidence="1">
    <location>
        <begin position="48"/>
        <end position="83"/>
    </location>
</feature>
<accession>A0A2Z7DDB6</accession>